<evidence type="ECO:0000313" key="4">
    <source>
        <dbReference type="Proteomes" id="UP000464796"/>
    </source>
</evidence>
<keyword evidence="2" id="KW-1133">Transmembrane helix</keyword>
<feature type="transmembrane region" description="Helical" evidence="2">
    <location>
        <begin position="6"/>
        <end position="25"/>
    </location>
</feature>
<feature type="coiled-coil region" evidence="1">
    <location>
        <begin position="31"/>
        <end position="106"/>
    </location>
</feature>
<name>A0ABX6I9I6_9BACI</name>
<dbReference type="EMBL" id="CP041979">
    <property type="protein sequence ID" value="QHH91475.1"/>
    <property type="molecule type" value="Genomic_DNA"/>
</dbReference>
<keyword evidence="2" id="KW-0472">Membrane</keyword>
<keyword evidence="2" id="KW-0812">Transmembrane</keyword>
<gene>
    <name evidence="3" type="ORF">FPL01_24500</name>
</gene>
<dbReference type="Proteomes" id="UP000464796">
    <property type="component" value="Chromosome"/>
</dbReference>
<evidence type="ECO:0000256" key="2">
    <source>
        <dbReference type="SAM" id="Phobius"/>
    </source>
</evidence>
<proteinExistence type="predicted"/>
<protein>
    <recommendedName>
        <fullName evidence="5">Phage protein</fullName>
    </recommendedName>
</protein>
<sequence>MADIWTSVAVPLGVALVPSILTYLGTRNQTKSALKTAQAQHTSELQKLKEQQKADLEKIKEQQQVEIQKMKEQQNAELQRMREQTLLDIEKMKFEMEKQIENYEKTAQVDVTKDIFTNMMMGDSSAFGNIATGLEELGKLQDQLQQFQNKSPKNNKHPANKRR</sequence>
<evidence type="ECO:0008006" key="5">
    <source>
        <dbReference type="Google" id="ProtNLM"/>
    </source>
</evidence>
<evidence type="ECO:0000256" key="1">
    <source>
        <dbReference type="SAM" id="Coils"/>
    </source>
</evidence>
<reference evidence="3 4" key="1">
    <citation type="submission" date="2019-07" db="EMBL/GenBank/DDBJ databases">
        <authorList>
            <person name="Yu W.S."/>
            <person name="Cheong H.-M."/>
            <person name="Choi Y."/>
            <person name="Hwang K.J."/>
            <person name="Jung K."/>
            <person name="Lee S."/>
            <person name="Choi C."/>
        </authorList>
    </citation>
    <scope>NUCLEOTIDE SEQUENCE [LARGE SCALE GENOMIC DNA]</scope>
    <source>
        <strain evidence="3 4">NCCP 15909</strain>
    </source>
</reference>
<evidence type="ECO:0000313" key="3">
    <source>
        <dbReference type="EMBL" id="QHH91475.1"/>
    </source>
</evidence>
<keyword evidence="1" id="KW-0175">Coiled coil</keyword>
<dbReference type="RefSeq" id="WP_049111131.1">
    <property type="nucleotide sequence ID" value="NZ_JBNTKW010000020.1"/>
</dbReference>
<keyword evidence="4" id="KW-1185">Reference proteome</keyword>
<accession>A0ABX6I9I6</accession>
<organism evidence="3 4">
    <name type="scientific">Bacillus pacificus</name>
    <dbReference type="NCBI Taxonomy" id="2026187"/>
    <lineage>
        <taxon>Bacteria</taxon>
        <taxon>Bacillati</taxon>
        <taxon>Bacillota</taxon>
        <taxon>Bacilli</taxon>
        <taxon>Bacillales</taxon>
        <taxon>Bacillaceae</taxon>
        <taxon>Bacillus</taxon>
        <taxon>Bacillus cereus group</taxon>
    </lineage>
</organism>